<evidence type="ECO:0000313" key="1">
    <source>
        <dbReference type="EMBL" id="KHG22152.1"/>
    </source>
</evidence>
<keyword evidence="2" id="KW-1185">Reference proteome</keyword>
<accession>A0A0B0PBG4</accession>
<dbReference type="AlphaFoldDB" id="A0A0B0PBG4"/>
<name>A0A0B0PBG4_GOSAR</name>
<reference evidence="2" key="1">
    <citation type="submission" date="2014-09" db="EMBL/GenBank/DDBJ databases">
        <authorList>
            <person name="Mudge J."/>
            <person name="Ramaraj T."/>
            <person name="Lindquist I.E."/>
            <person name="Bharti A.K."/>
            <person name="Sundararajan A."/>
            <person name="Cameron C.T."/>
            <person name="Woodward J.E."/>
            <person name="May G.D."/>
            <person name="Brubaker C."/>
            <person name="Broadhvest J."/>
            <person name="Wilkins T.A."/>
        </authorList>
    </citation>
    <scope>NUCLEOTIDE SEQUENCE</scope>
    <source>
        <strain evidence="2">cv. AKA8401</strain>
    </source>
</reference>
<sequence length="47" mass="5398">MKSILSMPHGRVVTCVVGRVEVHERVVDEPGRAHATRERWTQLCKGW</sequence>
<gene>
    <name evidence="1" type="ORF">F383_26536</name>
</gene>
<proteinExistence type="predicted"/>
<organism evidence="1 2">
    <name type="scientific">Gossypium arboreum</name>
    <name type="common">Tree cotton</name>
    <name type="synonym">Gossypium nanking</name>
    <dbReference type="NCBI Taxonomy" id="29729"/>
    <lineage>
        <taxon>Eukaryota</taxon>
        <taxon>Viridiplantae</taxon>
        <taxon>Streptophyta</taxon>
        <taxon>Embryophyta</taxon>
        <taxon>Tracheophyta</taxon>
        <taxon>Spermatophyta</taxon>
        <taxon>Magnoliopsida</taxon>
        <taxon>eudicotyledons</taxon>
        <taxon>Gunneridae</taxon>
        <taxon>Pentapetalae</taxon>
        <taxon>rosids</taxon>
        <taxon>malvids</taxon>
        <taxon>Malvales</taxon>
        <taxon>Malvaceae</taxon>
        <taxon>Malvoideae</taxon>
        <taxon>Gossypium</taxon>
    </lineage>
</organism>
<protein>
    <submittedName>
        <fullName evidence="1">Uncharacterized protein</fullName>
    </submittedName>
</protein>
<evidence type="ECO:0000313" key="2">
    <source>
        <dbReference type="Proteomes" id="UP000032142"/>
    </source>
</evidence>
<dbReference type="Proteomes" id="UP000032142">
    <property type="component" value="Unassembled WGS sequence"/>
</dbReference>
<dbReference type="EMBL" id="KN420788">
    <property type="protein sequence ID" value="KHG22152.1"/>
    <property type="molecule type" value="Genomic_DNA"/>
</dbReference>